<evidence type="ECO:0000256" key="2">
    <source>
        <dbReference type="ARBA" id="ARBA00005988"/>
    </source>
</evidence>
<comment type="similarity">
    <text evidence="2 7">Belongs to the peptidase M14 family.</text>
</comment>
<dbReference type="Pfam" id="PF00246">
    <property type="entry name" value="Peptidase_M14"/>
    <property type="match status" value="1"/>
</dbReference>
<evidence type="ECO:0000256" key="7">
    <source>
        <dbReference type="PROSITE-ProRule" id="PRU01379"/>
    </source>
</evidence>
<evidence type="ECO:0000256" key="8">
    <source>
        <dbReference type="SAM" id="SignalP"/>
    </source>
</evidence>
<comment type="caution">
    <text evidence="7">Lacks conserved residue(s) required for the propagation of feature annotation.</text>
</comment>
<name>A0A0F4ZDG2_9PEZI</name>
<dbReference type="Gene3D" id="3.40.630.10">
    <property type="entry name" value="Zn peptidases"/>
    <property type="match status" value="1"/>
</dbReference>
<feature type="signal peptide" evidence="8">
    <location>
        <begin position="1"/>
        <end position="15"/>
    </location>
</feature>
<dbReference type="PANTHER" id="PTHR11705:SF143">
    <property type="entry name" value="SLL0236 PROTEIN"/>
    <property type="match status" value="1"/>
</dbReference>
<evidence type="ECO:0000313" key="10">
    <source>
        <dbReference type="EMBL" id="KKA28562.1"/>
    </source>
</evidence>
<evidence type="ECO:0000259" key="9">
    <source>
        <dbReference type="PROSITE" id="PS52035"/>
    </source>
</evidence>
<dbReference type="GO" id="GO:0004181">
    <property type="term" value="F:metallocarboxypeptidase activity"/>
    <property type="evidence" value="ECO:0007669"/>
    <property type="project" value="InterPro"/>
</dbReference>
<dbReference type="InterPro" id="IPR000834">
    <property type="entry name" value="Peptidase_M14"/>
</dbReference>
<gene>
    <name evidence="10" type="ORF">TD95_002900</name>
</gene>
<organism evidence="10 11">
    <name type="scientific">Thielaviopsis punctulata</name>
    <dbReference type="NCBI Taxonomy" id="72032"/>
    <lineage>
        <taxon>Eukaryota</taxon>
        <taxon>Fungi</taxon>
        <taxon>Dikarya</taxon>
        <taxon>Ascomycota</taxon>
        <taxon>Pezizomycotina</taxon>
        <taxon>Sordariomycetes</taxon>
        <taxon>Hypocreomycetidae</taxon>
        <taxon>Microascales</taxon>
        <taxon>Ceratocystidaceae</taxon>
        <taxon>Thielaviopsis</taxon>
    </lineage>
</organism>
<dbReference type="SUPFAM" id="SSF53187">
    <property type="entry name" value="Zn-dependent exopeptidases"/>
    <property type="match status" value="1"/>
</dbReference>
<evidence type="ECO:0000256" key="6">
    <source>
        <dbReference type="ARBA" id="ARBA00023049"/>
    </source>
</evidence>
<dbReference type="OrthoDB" id="3626597at2759"/>
<dbReference type="PANTHER" id="PTHR11705">
    <property type="entry name" value="PROTEASE FAMILY M14 CARBOXYPEPTIDASE A,B"/>
    <property type="match status" value="1"/>
</dbReference>
<feature type="chain" id="PRO_5012226912" description="Peptidase M14 domain-containing protein" evidence="8">
    <location>
        <begin position="16"/>
        <end position="436"/>
    </location>
</feature>
<comment type="caution">
    <text evidence="10">The sequence shown here is derived from an EMBL/GenBank/DDBJ whole genome shotgun (WGS) entry which is preliminary data.</text>
</comment>
<sequence length="436" mass="48335">MRFTALLSLAASATACNFDYPTAVRLHHRDNTTDGSTIGEADLLPISTTDRFHGGAVAPKGLSALHNPAYLFDRLMSVTEVYSAMKSFRNFFGAELFDAPHKTAEGRTVHGVRIPPLGRPATVDKYHVVLVSQVHARERGASDNVILFLSDLLWAHKNGEGLDYGLVTYSADQVRQALGVGLVVLPMPNPDGVLWDQQTNTCWRKNRNPESAIAGEDRSIGVDINRNWDILWNSTEAFAHDYAPSSADPSSDVFMGTGPNSEPEVQNVIWTVDTHPGTTHFMDIHTYSNIVEYSWGFNWAQTTDPSMSFQNRSWDGLRGAADSGYMEYITEADNATLSAIANAVADKATITAGEYWWAGMPGVELYPMSGDAMDYFNSLHYIDPSRKPIRAFDMEFGAPNFDYMHCPFYPNSTVYHQWLVDTSVAFMEFLLQAADA</sequence>
<feature type="domain" description="Peptidase M14" evidence="9">
    <location>
        <begin position="74"/>
        <end position="436"/>
    </location>
</feature>
<keyword evidence="5" id="KW-0862">Zinc</keyword>
<reference evidence="10 11" key="1">
    <citation type="submission" date="2015-03" db="EMBL/GenBank/DDBJ databases">
        <authorList>
            <person name="Radwan O."/>
            <person name="Al-Naeli F.A."/>
            <person name="Rendon G.A."/>
            <person name="Fields C."/>
        </authorList>
    </citation>
    <scope>NUCLEOTIDE SEQUENCE [LARGE SCALE GENOMIC DNA]</scope>
    <source>
        <strain evidence="10">CR-DP1</strain>
    </source>
</reference>
<keyword evidence="11" id="KW-1185">Reference proteome</keyword>
<dbReference type="Proteomes" id="UP000033483">
    <property type="component" value="Unassembled WGS sequence"/>
</dbReference>
<evidence type="ECO:0000313" key="11">
    <source>
        <dbReference type="Proteomes" id="UP000033483"/>
    </source>
</evidence>
<keyword evidence="4" id="KW-0378">Hydrolase</keyword>
<accession>A0A0F4ZDG2</accession>
<protein>
    <recommendedName>
        <fullName evidence="9">Peptidase M14 domain-containing protein</fullName>
    </recommendedName>
</protein>
<keyword evidence="8" id="KW-0732">Signal</keyword>
<dbReference type="PROSITE" id="PS52035">
    <property type="entry name" value="PEPTIDASE_M14"/>
    <property type="match status" value="1"/>
</dbReference>
<dbReference type="GO" id="GO:0008270">
    <property type="term" value="F:zinc ion binding"/>
    <property type="evidence" value="ECO:0007669"/>
    <property type="project" value="InterPro"/>
</dbReference>
<keyword evidence="6" id="KW-0482">Metalloprotease</keyword>
<evidence type="ECO:0000256" key="1">
    <source>
        <dbReference type="ARBA" id="ARBA00001947"/>
    </source>
</evidence>
<dbReference type="SMART" id="SM00631">
    <property type="entry name" value="Zn_pept"/>
    <property type="match status" value="1"/>
</dbReference>
<evidence type="ECO:0000256" key="3">
    <source>
        <dbReference type="ARBA" id="ARBA00022670"/>
    </source>
</evidence>
<proteinExistence type="inferred from homology"/>
<dbReference type="PROSITE" id="PS51257">
    <property type="entry name" value="PROKAR_LIPOPROTEIN"/>
    <property type="match status" value="1"/>
</dbReference>
<dbReference type="EMBL" id="LAEV01001275">
    <property type="protein sequence ID" value="KKA28562.1"/>
    <property type="molecule type" value="Genomic_DNA"/>
</dbReference>
<evidence type="ECO:0000256" key="4">
    <source>
        <dbReference type="ARBA" id="ARBA00022801"/>
    </source>
</evidence>
<comment type="cofactor">
    <cofactor evidence="1">
        <name>Zn(2+)</name>
        <dbReference type="ChEBI" id="CHEBI:29105"/>
    </cofactor>
</comment>
<evidence type="ECO:0000256" key="5">
    <source>
        <dbReference type="ARBA" id="ARBA00022833"/>
    </source>
</evidence>
<keyword evidence="3" id="KW-0645">Protease</keyword>
<dbReference type="AlphaFoldDB" id="A0A0F4ZDG2"/>
<dbReference type="GO" id="GO:0006508">
    <property type="term" value="P:proteolysis"/>
    <property type="evidence" value="ECO:0007669"/>
    <property type="project" value="UniProtKB-KW"/>
</dbReference>